<evidence type="ECO:0000256" key="11">
    <source>
        <dbReference type="PIRNR" id="PIRNR005096"/>
    </source>
</evidence>
<dbReference type="SUPFAM" id="SSF74650">
    <property type="entry name" value="Galactose mutarotase-like"/>
    <property type="match status" value="1"/>
</dbReference>
<dbReference type="CDD" id="cd09019">
    <property type="entry name" value="galactose_mutarotase_like"/>
    <property type="match status" value="1"/>
</dbReference>
<feature type="active site" description="Proton acceptor" evidence="12">
    <location>
        <position position="312"/>
    </location>
</feature>
<reference evidence="16" key="1">
    <citation type="submission" date="2019-02" db="EMBL/GenBank/DDBJ databases">
        <title>Isolation and identification of novel species under the genus Muribaculum.</title>
        <authorList>
            <person name="Miyake S."/>
            <person name="Ding Y."/>
            <person name="Low A."/>
            <person name="Soh M."/>
            <person name="Seedorf H."/>
        </authorList>
    </citation>
    <scope>NUCLEOTIDE SEQUENCE [LARGE SCALE GENOMIC DNA]</scope>
    <source>
        <strain evidence="16">H5</strain>
    </source>
</reference>
<evidence type="ECO:0000256" key="10">
    <source>
        <dbReference type="ARBA" id="ARBA00023277"/>
    </source>
</evidence>
<feature type="binding site" evidence="14">
    <location>
        <begin position="174"/>
        <end position="176"/>
    </location>
    <ligand>
        <name>beta-D-galactose</name>
        <dbReference type="ChEBI" id="CHEBI:27667"/>
    </ligand>
</feature>
<dbReference type="PIRSF" id="PIRSF005096">
    <property type="entry name" value="GALM"/>
    <property type="match status" value="1"/>
</dbReference>
<dbReference type="InterPro" id="IPR047215">
    <property type="entry name" value="Galactose_mutarotase-like"/>
</dbReference>
<dbReference type="PANTHER" id="PTHR10091">
    <property type="entry name" value="ALDOSE-1-EPIMERASE"/>
    <property type="match status" value="1"/>
</dbReference>
<comment type="similarity">
    <text evidence="4 11">Belongs to the aldose epimerase family.</text>
</comment>
<evidence type="ECO:0000256" key="2">
    <source>
        <dbReference type="ARBA" id="ARBA00001913"/>
    </source>
</evidence>
<dbReference type="InterPro" id="IPR008183">
    <property type="entry name" value="Aldose_1/G6P_1-epimerase"/>
</dbReference>
<dbReference type="RefSeq" id="WP_136413692.1">
    <property type="nucleotide sequence ID" value="NZ_CP039396.1"/>
</dbReference>
<evidence type="ECO:0000256" key="5">
    <source>
        <dbReference type="ARBA" id="ARBA00011245"/>
    </source>
</evidence>
<proteinExistence type="inferred from homology"/>
<dbReference type="EC" id="5.1.3.3" evidence="6 11"/>
<protein>
    <recommendedName>
        <fullName evidence="7 11">Aldose 1-epimerase</fullName>
        <ecNumber evidence="6 11">5.1.3.3</ecNumber>
    </recommendedName>
</protein>
<comment type="pathway">
    <text evidence="3 11">Carbohydrate metabolism; hexose metabolism.</text>
</comment>
<keyword evidence="16" id="KW-1185">Reference proteome</keyword>
<dbReference type="KEGG" id="ddb:E7747_01565"/>
<feature type="binding site" evidence="14">
    <location>
        <begin position="78"/>
        <end position="79"/>
    </location>
    <ligand>
        <name>beta-D-galactose</name>
        <dbReference type="ChEBI" id="CHEBI:27667"/>
    </ligand>
</feature>
<keyword evidence="8" id="KW-0106">Calcium</keyword>
<evidence type="ECO:0000256" key="1">
    <source>
        <dbReference type="ARBA" id="ARBA00001614"/>
    </source>
</evidence>
<dbReference type="InterPro" id="IPR011013">
    <property type="entry name" value="Gal_mutarotase_sf_dom"/>
</dbReference>
<feature type="active site" description="Proton donor" evidence="12">
    <location>
        <position position="174"/>
    </location>
</feature>
<accession>A0A4P7VZU2</accession>
<dbReference type="PROSITE" id="PS00545">
    <property type="entry name" value="ALDOSE_1_EPIMERASE"/>
    <property type="match status" value="1"/>
</dbReference>
<evidence type="ECO:0000313" key="15">
    <source>
        <dbReference type="EMBL" id="QCD41106.1"/>
    </source>
</evidence>
<dbReference type="GO" id="GO:0033499">
    <property type="term" value="P:galactose catabolic process via UDP-galactose, Leloir pathway"/>
    <property type="evidence" value="ECO:0007669"/>
    <property type="project" value="TreeGrafter"/>
</dbReference>
<evidence type="ECO:0000256" key="8">
    <source>
        <dbReference type="ARBA" id="ARBA00022837"/>
    </source>
</evidence>
<evidence type="ECO:0000256" key="4">
    <source>
        <dbReference type="ARBA" id="ARBA00006206"/>
    </source>
</evidence>
<evidence type="ECO:0000256" key="7">
    <source>
        <dbReference type="ARBA" id="ARBA00014165"/>
    </source>
</evidence>
<dbReference type="EMBL" id="CP039396">
    <property type="protein sequence ID" value="QCD41106.1"/>
    <property type="molecule type" value="Genomic_DNA"/>
</dbReference>
<feature type="binding site" evidence="13">
    <location>
        <position position="246"/>
    </location>
    <ligand>
        <name>beta-D-galactose</name>
        <dbReference type="ChEBI" id="CHEBI:27667"/>
    </ligand>
</feature>
<dbReference type="PANTHER" id="PTHR10091:SF0">
    <property type="entry name" value="GALACTOSE MUTAROTASE"/>
    <property type="match status" value="1"/>
</dbReference>
<dbReference type="InterPro" id="IPR018052">
    <property type="entry name" value="Ald1_epimerase_CS"/>
</dbReference>
<dbReference type="InterPro" id="IPR014718">
    <property type="entry name" value="GH-type_carb-bd"/>
</dbReference>
<dbReference type="UniPathway" id="UPA00242"/>
<evidence type="ECO:0000256" key="9">
    <source>
        <dbReference type="ARBA" id="ARBA00023235"/>
    </source>
</evidence>
<evidence type="ECO:0000256" key="6">
    <source>
        <dbReference type="ARBA" id="ARBA00013185"/>
    </source>
</evidence>
<comment type="cofactor">
    <cofactor evidence="2">
        <name>Ca(2+)</name>
        <dbReference type="ChEBI" id="CHEBI:29108"/>
    </cofactor>
</comment>
<sequence length="347" mass="37412">MKIQTKTSHSPAGEITLYTLTNSSGASVTLSSLGAGIVAVYVPDAYGKLADVALGYKDPASYLGDGPCAGKIPGRFANRIALGKFTLDGKEYSLAINNGPNALHGGPTGFMNRIWESNAEDNKVTFTYHAADGEEGYPGALDVKAEYTWSEDNELTLRITAETDSATVVNLTNHAYFNLDGENAGSVLDHEMRLNASRYLPTDDTQIPTGELAPVAGTPMDFTQFKAIGRDIEADFHPLKVGKGYDHCWVIDNYEKGTMKEVAELRSSKSGRALIISTTQPGMQIYTGNWLAGCPESISGGAYSDYDGVAIECQGFPDAPNKPCFPSPVLRKGEKYDETIKFKFTTL</sequence>
<keyword evidence="10 11" id="KW-0119">Carbohydrate metabolism</keyword>
<evidence type="ECO:0000256" key="3">
    <source>
        <dbReference type="ARBA" id="ARBA00005028"/>
    </source>
</evidence>
<dbReference type="Gene3D" id="2.70.98.10">
    <property type="match status" value="1"/>
</dbReference>
<evidence type="ECO:0000256" key="13">
    <source>
        <dbReference type="PIRSR" id="PIRSR005096-2"/>
    </source>
</evidence>
<dbReference type="InterPro" id="IPR015443">
    <property type="entry name" value="Aldose_1-epimerase"/>
</dbReference>
<dbReference type="GO" id="GO:0006006">
    <property type="term" value="P:glucose metabolic process"/>
    <property type="evidence" value="ECO:0007669"/>
    <property type="project" value="TreeGrafter"/>
</dbReference>
<dbReference type="Pfam" id="PF01263">
    <property type="entry name" value="Aldose_epim"/>
    <property type="match status" value="1"/>
</dbReference>
<evidence type="ECO:0000313" key="16">
    <source>
        <dbReference type="Proteomes" id="UP000297149"/>
    </source>
</evidence>
<name>A0A4P7VZU2_9BACT</name>
<keyword evidence="9 11" id="KW-0413">Isomerase</keyword>
<dbReference type="Proteomes" id="UP000297149">
    <property type="component" value="Chromosome"/>
</dbReference>
<dbReference type="GO" id="GO:0004034">
    <property type="term" value="F:aldose 1-epimerase activity"/>
    <property type="evidence" value="ECO:0007669"/>
    <property type="project" value="UniProtKB-EC"/>
</dbReference>
<comment type="subunit">
    <text evidence="5">Monomer.</text>
</comment>
<dbReference type="NCBIfam" id="NF008277">
    <property type="entry name" value="PRK11055.1"/>
    <property type="match status" value="1"/>
</dbReference>
<gene>
    <name evidence="15" type="ORF">E7747_01565</name>
</gene>
<evidence type="ECO:0000256" key="14">
    <source>
        <dbReference type="PIRSR" id="PIRSR005096-3"/>
    </source>
</evidence>
<dbReference type="GO" id="GO:0030246">
    <property type="term" value="F:carbohydrate binding"/>
    <property type="evidence" value="ECO:0007669"/>
    <property type="project" value="InterPro"/>
</dbReference>
<organism evidence="15 16">
    <name type="scientific">Duncaniella dubosii</name>
    <dbReference type="NCBI Taxonomy" id="2518971"/>
    <lineage>
        <taxon>Bacteria</taxon>
        <taxon>Pseudomonadati</taxon>
        <taxon>Bacteroidota</taxon>
        <taxon>Bacteroidia</taxon>
        <taxon>Bacteroidales</taxon>
        <taxon>Muribaculaceae</taxon>
        <taxon>Duncaniella</taxon>
    </lineage>
</organism>
<dbReference type="AlphaFoldDB" id="A0A4P7VZU2"/>
<comment type="catalytic activity">
    <reaction evidence="1 11">
        <text>alpha-D-glucose = beta-D-glucose</text>
        <dbReference type="Rhea" id="RHEA:10264"/>
        <dbReference type="ChEBI" id="CHEBI:15903"/>
        <dbReference type="ChEBI" id="CHEBI:17925"/>
        <dbReference type="EC" id="5.1.3.3"/>
    </reaction>
</comment>
<evidence type="ECO:0000256" key="12">
    <source>
        <dbReference type="PIRSR" id="PIRSR005096-1"/>
    </source>
</evidence>